<dbReference type="Pfam" id="PF00535">
    <property type="entry name" value="Glycos_transf_2"/>
    <property type="match status" value="1"/>
</dbReference>
<comment type="caution">
    <text evidence="2">The sequence shown here is derived from an EMBL/GenBank/DDBJ whole genome shotgun (WGS) entry which is preliminary data.</text>
</comment>
<accession>A0A642F2E8</accession>
<dbReference type="InterPro" id="IPR029044">
    <property type="entry name" value="Nucleotide-diphossugar_trans"/>
</dbReference>
<evidence type="ECO:0000259" key="1">
    <source>
        <dbReference type="Pfam" id="PF00535"/>
    </source>
</evidence>
<dbReference type="Gene3D" id="3.90.550.10">
    <property type="entry name" value="Spore Coat Polysaccharide Biosynthesis Protein SpsA, Chain A"/>
    <property type="match status" value="1"/>
</dbReference>
<reference evidence="2 3" key="1">
    <citation type="journal article" date="2019" name="Nat. Med.">
        <title>A library of human gut bacterial isolates paired with longitudinal multiomics data enables mechanistic microbiome research.</title>
        <authorList>
            <person name="Poyet M."/>
            <person name="Groussin M."/>
            <person name="Gibbons S.M."/>
            <person name="Avila-Pacheco J."/>
            <person name="Jiang X."/>
            <person name="Kearney S.M."/>
            <person name="Perrotta A.R."/>
            <person name="Berdy B."/>
            <person name="Zhao S."/>
            <person name="Lieberman T.D."/>
            <person name="Swanson P.K."/>
            <person name="Smith M."/>
            <person name="Roesemann S."/>
            <person name="Alexander J.E."/>
            <person name="Rich S.A."/>
            <person name="Livny J."/>
            <person name="Vlamakis H."/>
            <person name="Clish C."/>
            <person name="Bullock K."/>
            <person name="Deik A."/>
            <person name="Scott J."/>
            <person name="Pierce K.A."/>
            <person name="Xavier R.J."/>
            <person name="Alm E.J."/>
        </authorList>
    </citation>
    <scope>NUCLEOTIDE SEQUENCE [LARGE SCALE GENOMIC DNA]</scope>
    <source>
        <strain evidence="2 3">BIOML-A46</strain>
    </source>
</reference>
<feature type="domain" description="Glycosyltransferase 2-like" evidence="1">
    <location>
        <begin position="14"/>
        <end position="140"/>
    </location>
</feature>
<dbReference type="PANTHER" id="PTHR22916">
    <property type="entry name" value="GLYCOSYLTRANSFERASE"/>
    <property type="match status" value="1"/>
</dbReference>
<sequence length="306" mass="35901">MYNCNMNMRQPLVSINITTYNSSKFIIETLESAKMQTYQNIELIVSDDSSVDNTVELCKKWIEKNKERFVRCKVITVEKNTGIAANCNRAMNASNGEWIKELAGDDIFLPNCVEDNINYVMAHPEINILFSNMIHFNDTFCRQNIVNDATLHKKLNIFFSMGAEGQLKMIINGNFLPAPTLFHKNGFLNSFGGYNENYGYEDWPMWITLLEKGERLYSFGATTIAYRHHFESLSTHKDTLFNIRHINWRMEIMRDMCFKYYTKKRICFEKIEYRFNLIILKLNLNHANCISTILYKFVLKLLAFLK</sequence>
<name>A0A642F2E8_BACFG</name>
<gene>
    <name evidence="2" type="ORF">F2Z89_08430</name>
</gene>
<evidence type="ECO:0000313" key="3">
    <source>
        <dbReference type="Proteomes" id="UP000460666"/>
    </source>
</evidence>
<protein>
    <submittedName>
        <fullName evidence="2">Glycosyltransferase</fullName>
    </submittedName>
</protein>
<dbReference type="PANTHER" id="PTHR22916:SF3">
    <property type="entry name" value="UDP-GLCNAC:BETAGAL BETA-1,3-N-ACETYLGLUCOSAMINYLTRANSFERASE-LIKE PROTEIN 1"/>
    <property type="match status" value="1"/>
</dbReference>
<dbReference type="SUPFAM" id="SSF53448">
    <property type="entry name" value="Nucleotide-diphospho-sugar transferases"/>
    <property type="match status" value="1"/>
</dbReference>
<organism evidence="2 3">
    <name type="scientific">Bacteroides fragilis</name>
    <dbReference type="NCBI Taxonomy" id="817"/>
    <lineage>
        <taxon>Bacteria</taxon>
        <taxon>Pseudomonadati</taxon>
        <taxon>Bacteroidota</taxon>
        <taxon>Bacteroidia</taxon>
        <taxon>Bacteroidales</taxon>
        <taxon>Bacteroidaceae</taxon>
        <taxon>Bacteroides</taxon>
    </lineage>
</organism>
<dbReference type="AlphaFoldDB" id="A0A642F2E8"/>
<dbReference type="EMBL" id="VWCJ01000004">
    <property type="protein sequence ID" value="KAA4998878.1"/>
    <property type="molecule type" value="Genomic_DNA"/>
</dbReference>
<dbReference type="GO" id="GO:0016758">
    <property type="term" value="F:hexosyltransferase activity"/>
    <property type="evidence" value="ECO:0007669"/>
    <property type="project" value="UniProtKB-ARBA"/>
</dbReference>
<dbReference type="Proteomes" id="UP000460666">
    <property type="component" value="Unassembled WGS sequence"/>
</dbReference>
<proteinExistence type="predicted"/>
<keyword evidence="2" id="KW-0808">Transferase</keyword>
<evidence type="ECO:0000313" key="2">
    <source>
        <dbReference type="EMBL" id="KAA4998878.1"/>
    </source>
</evidence>
<dbReference type="InterPro" id="IPR001173">
    <property type="entry name" value="Glyco_trans_2-like"/>
</dbReference>